<dbReference type="NCBIfam" id="TIGR01220">
    <property type="entry name" value="Pmev_kin_Gr_pos"/>
    <property type="match status" value="1"/>
</dbReference>
<dbReference type="GO" id="GO:0004631">
    <property type="term" value="F:phosphomevalonate kinase activity"/>
    <property type="evidence" value="ECO:0007669"/>
    <property type="project" value="UniProtKB-EC"/>
</dbReference>
<feature type="domain" description="GHMP kinase C-terminal" evidence="8">
    <location>
        <begin position="264"/>
        <end position="332"/>
    </location>
</feature>
<accession>A0A069CSE2</accession>
<dbReference type="AlphaFoldDB" id="A0A069CSE2"/>
<evidence type="ECO:0000256" key="3">
    <source>
        <dbReference type="ARBA" id="ARBA00022679"/>
    </source>
</evidence>
<dbReference type="PANTHER" id="PTHR31814">
    <property type="match status" value="1"/>
</dbReference>
<keyword evidence="5 9" id="KW-0418">Kinase</keyword>
<dbReference type="EMBL" id="DF820485">
    <property type="protein sequence ID" value="GAK30384.1"/>
    <property type="molecule type" value="Genomic_DNA"/>
</dbReference>
<dbReference type="InterPro" id="IPR020568">
    <property type="entry name" value="Ribosomal_Su5_D2-typ_SF"/>
</dbReference>
<dbReference type="Gene3D" id="3.30.230.10">
    <property type="match status" value="1"/>
</dbReference>
<organism evidence="9 10">
    <name type="scientific">Weissella oryzae (strain DSM 25784 / JCM 18191 / LMG 30913 / SG25)</name>
    <dbReference type="NCBI Taxonomy" id="1329250"/>
    <lineage>
        <taxon>Bacteria</taxon>
        <taxon>Bacillati</taxon>
        <taxon>Bacillota</taxon>
        <taxon>Bacilli</taxon>
        <taxon>Lactobacillales</taxon>
        <taxon>Lactobacillaceae</taxon>
        <taxon>Weissella</taxon>
    </lineage>
</organism>
<evidence type="ECO:0000256" key="4">
    <source>
        <dbReference type="ARBA" id="ARBA00022741"/>
    </source>
</evidence>
<dbReference type="Proteomes" id="UP000030643">
    <property type="component" value="Unassembled WGS sequence"/>
</dbReference>
<evidence type="ECO:0000256" key="2">
    <source>
        <dbReference type="ARBA" id="ARBA00012958"/>
    </source>
</evidence>
<dbReference type="SUPFAM" id="SSF54211">
    <property type="entry name" value="Ribosomal protein S5 domain 2-like"/>
    <property type="match status" value="1"/>
</dbReference>
<evidence type="ECO:0000259" key="7">
    <source>
        <dbReference type="Pfam" id="PF00288"/>
    </source>
</evidence>
<proteinExistence type="predicted"/>
<dbReference type="GO" id="GO:0005524">
    <property type="term" value="F:ATP binding"/>
    <property type="evidence" value="ECO:0007669"/>
    <property type="project" value="UniProtKB-KW"/>
</dbReference>
<evidence type="ECO:0000256" key="5">
    <source>
        <dbReference type="ARBA" id="ARBA00022777"/>
    </source>
</evidence>
<sequence>MTKVSAPGKLYIAGEYAITKTGELAIVAAVDRFLTAEITDSPKNQLISNQLGQLLNPDTVQHPHPRWTLMLTLLKQIKALNQALTGNSVSPITINITSNLNLAGQKLGLGSSGALVVAVLSAANKHFAWHLTSLELFKAATLTLLSLPTFARGSMGDVAAATFGGVIAYQKFDLTALNKLQAELELAALIKNPWPSLLIQPIKWPNNWQFNVGWTGIPASTQKRLKQVQIEPNNDFFHQSTQLTQKIINDIEHANFLALTNHLASIQHLLLNYTEKQGLVYLTPALRKLLESVNKFNLPAKISGAGGGDNGFAITINQASQAALLVDWQNNGILPLNLNIWF</sequence>
<comment type="pathway">
    <text evidence="1">Isoprenoid biosynthesis; isopentenyl diphosphate biosynthesis via mevalonate pathway; isopentenyl diphosphate from (R)-mevalonate: step 2/3.</text>
</comment>
<keyword evidence="6" id="KW-0067">ATP-binding</keyword>
<dbReference type="RefSeq" id="WP_027698499.1">
    <property type="nucleotide sequence ID" value="NZ_DF820485.1"/>
</dbReference>
<dbReference type="InterPro" id="IPR005917">
    <property type="entry name" value="Pmev_kinase_bact"/>
</dbReference>
<dbReference type="InterPro" id="IPR006204">
    <property type="entry name" value="GHMP_kinase_N_dom"/>
</dbReference>
<keyword evidence="3" id="KW-0808">Transferase</keyword>
<protein>
    <recommendedName>
        <fullName evidence="2">phosphomevalonate kinase</fullName>
        <ecNumber evidence="2">2.7.4.2</ecNumber>
    </recommendedName>
</protein>
<feature type="domain" description="GHMP kinase N-terminal" evidence="7">
    <location>
        <begin position="77"/>
        <end position="165"/>
    </location>
</feature>
<dbReference type="OrthoDB" id="1522677at2"/>
<dbReference type="Pfam" id="PF00288">
    <property type="entry name" value="GHMP_kinases_N"/>
    <property type="match status" value="1"/>
</dbReference>
<evidence type="ECO:0000256" key="1">
    <source>
        <dbReference type="ARBA" id="ARBA00005017"/>
    </source>
</evidence>
<dbReference type="GO" id="GO:0019287">
    <property type="term" value="P:isopentenyl diphosphate biosynthetic process, mevalonate pathway"/>
    <property type="evidence" value="ECO:0007669"/>
    <property type="project" value="UniProtKB-UniPathway"/>
</dbReference>
<dbReference type="Gene3D" id="3.30.70.890">
    <property type="entry name" value="GHMP kinase, C-terminal domain"/>
    <property type="match status" value="1"/>
</dbReference>
<evidence type="ECO:0000259" key="8">
    <source>
        <dbReference type="Pfam" id="PF08544"/>
    </source>
</evidence>
<gene>
    <name evidence="9" type="ORF">WOSG25_021810</name>
</gene>
<keyword evidence="10" id="KW-1185">Reference proteome</keyword>
<evidence type="ECO:0000256" key="6">
    <source>
        <dbReference type="ARBA" id="ARBA00022840"/>
    </source>
</evidence>
<dbReference type="Pfam" id="PF08544">
    <property type="entry name" value="GHMP_kinases_C"/>
    <property type="match status" value="1"/>
</dbReference>
<dbReference type="InterPro" id="IPR014721">
    <property type="entry name" value="Ribsml_uS5_D2-typ_fold_subgr"/>
</dbReference>
<dbReference type="PRINTS" id="PR00959">
    <property type="entry name" value="MEVGALKINASE"/>
</dbReference>
<dbReference type="eggNOG" id="COG1577">
    <property type="taxonomic scope" value="Bacteria"/>
</dbReference>
<name>A0A069CSE2_WEIOS</name>
<dbReference type="InterPro" id="IPR013750">
    <property type="entry name" value="GHMP_kinase_C_dom"/>
</dbReference>
<dbReference type="UniPathway" id="UPA00057">
    <property type="reaction ID" value="UER00099"/>
</dbReference>
<evidence type="ECO:0000313" key="10">
    <source>
        <dbReference type="Proteomes" id="UP000030643"/>
    </source>
</evidence>
<dbReference type="InterPro" id="IPR035102">
    <property type="entry name" value="Phosphomevalonate_kinase"/>
</dbReference>
<dbReference type="EC" id="2.7.4.2" evidence="2"/>
<reference evidence="10" key="1">
    <citation type="journal article" date="2014" name="Genome Announc.">
        <title>Draft genome sequence of Weissella oryzae SG25T, isolated from fermented rice grains.</title>
        <authorList>
            <person name="Tanizawa Y."/>
            <person name="Fujisawa T."/>
            <person name="Mochizuki T."/>
            <person name="Kaminuma E."/>
            <person name="Suzuki Y."/>
            <person name="Nakamura Y."/>
            <person name="Tohno M."/>
        </authorList>
    </citation>
    <scope>NUCLEOTIDE SEQUENCE [LARGE SCALE GENOMIC DNA]</scope>
    <source>
        <strain evidence="10">DSM 25784 / JCM 18191 / LMG 30913 / SG25</strain>
    </source>
</reference>
<dbReference type="SUPFAM" id="SSF55060">
    <property type="entry name" value="GHMP Kinase, C-terminal domain"/>
    <property type="match status" value="1"/>
</dbReference>
<dbReference type="PANTHER" id="PTHR31814:SF2">
    <property type="entry name" value="PHOSPHOMEVALONATE KINASE"/>
    <property type="match status" value="1"/>
</dbReference>
<dbReference type="STRING" id="1329250.WOSG25_021810"/>
<dbReference type="InterPro" id="IPR036554">
    <property type="entry name" value="GHMP_kinase_C_sf"/>
</dbReference>
<evidence type="ECO:0000313" key="9">
    <source>
        <dbReference type="EMBL" id="GAK30384.1"/>
    </source>
</evidence>
<keyword evidence="4" id="KW-0547">Nucleotide-binding</keyword>